<reference evidence="2" key="1">
    <citation type="submission" date="2018-02" db="EMBL/GenBank/DDBJ databases">
        <title>Rhizophora mucronata_Transcriptome.</title>
        <authorList>
            <person name="Meera S.P."/>
            <person name="Sreeshan A."/>
            <person name="Augustine A."/>
        </authorList>
    </citation>
    <scope>NUCLEOTIDE SEQUENCE</scope>
    <source>
        <tissue evidence="2">Leaf</tissue>
    </source>
</reference>
<protein>
    <submittedName>
        <fullName evidence="2">Uncharacterized protein</fullName>
    </submittedName>
</protein>
<organism evidence="2">
    <name type="scientific">Rhizophora mucronata</name>
    <name type="common">Asiatic mangrove</name>
    <dbReference type="NCBI Taxonomy" id="61149"/>
    <lineage>
        <taxon>Eukaryota</taxon>
        <taxon>Viridiplantae</taxon>
        <taxon>Streptophyta</taxon>
        <taxon>Embryophyta</taxon>
        <taxon>Tracheophyta</taxon>
        <taxon>Spermatophyta</taxon>
        <taxon>Magnoliopsida</taxon>
        <taxon>eudicotyledons</taxon>
        <taxon>Gunneridae</taxon>
        <taxon>Pentapetalae</taxon>
        <taxon>rosids</taxon>
        <taxon>fabids</taxon>
        <taxon>Malpighiales</taxon>
        <taxon>Rhizophoraceae</taxon>
        <taxon>Rhizophora</taxon>
    </lineage>
</organism>
<feature type="transmembrane region" description="Helical" evidence="1">
    <location>
        <begin position="16"/>
        <end position="35"/>
    </location>
</feature>
<dbReference type="AlphaFoldDB" id="A0A2P2PMN2"/>
<keyword evidence="1" id="KW-0472">Membrane</keyword>
<evidence type="ECO:0000256" key="1">
    <source>
        <dbReference type="SAM" id="Phobius"/>
    </source>
</evidence>
<proteinExistence type="predicted"/>
<sequence length="73" mass="8721">MILIIFQSHRNQSCSALTFIPEALLSMLLQTMIFLHQKQQHLFYFSFFFCPFRLKSIRFLLQYVLPYTILAAT</sequence>
<accession>A0A2P2PMN2</accession>
<keyword evidence="1" id="KW-0812">Transmembrane</keyword>
<keyword evidence="1" id="KW-1133">Transmembrane helix</keyword>
<dbReference type="EMBL" id="GGEC01075447">
    <property type="protein sequence ID" value="MBX55931.1"/>
    <property type="molecule type" value="Transcribed_RNA"/>
</dbReference>
<evidence type="ECO:0000313" key="2">
    <source>
        <dbReference type="EMBL" id="MBX55931.1"/>
    </source>
</evidence>
<name>A0A2P2PMN2_RHIMU</name>